<dbReference type="EMBL" id="JANPWB010000010">
    <property type="protein sequence ID" value="KAJ1134365.1"/>
    <property type="molecule type" value="Genomic_DNA"/>
</dbReference>
<sequence>MYSFLRDYRQTPRATQGVTPVISAWGEWSQSSHSLCASWQPAASRDACAASDQCINPDLDGQADAGCIQDSPSGAWAVSGAGTVAALG</sequence>
<gene>
    <name evidence="1" type="ORF">NDU88_000817</name>
</gene>
<proteinExistence type="predicted"/>
<evidence type="ECO:0000313" key="1">
    <source>
        <dbReference type="EMBL" id="KAJ1134365.1"/>
    </source>
</evidence>
<evidence type="ECO:0000313" key="2">
    <source>
        <dbReference type="Proteomes" id="UP001066276"/>
    </source>
</evidence>
<accession>A0AAV7Q560</accession>
<comment type="caution">
    <text evidence="1">The sequence shown here is derived from an EMBL/GenBank/DDBJ whole genome shotgun (WGS) entry which is preliminary data.</text>
</comment>
<dbReference type="Proteomes" id="UP001066276">
    <property type="component" value="Chromosome 6"/>
</dbReference>
<reference evidence="1" key="1">
    <citation type="journal article" date="2022" name="bioRxiv">
        <title>Sequencing and chromosome-scale assembly of the giantPleurodeles waltlgenome.</title>
        <authorList>
            <person name="Brown T."/>
            <person name="Elewa A."/>
            <person name="Iarovenko S."/>
            <person name="Subramanian E."/>
            <person name="Araus A.J."/>
            <person name="Petzold A."/>
            <person name="Susuki M."/>
            <person name="Suzuki K.-i.T."/>
            <person name="Hayashi T."/>
            <person name="Toyoda A."/>
            <person name="Oliveira C."/>
            <person name="Osipova E."/>
            <person name="Leigh N.D."/>
            <person name="Simon A."/>
            <person name="Yun M.H."/>
        </authorList>
    </citation>
    <scope>NUCLEOTIDE SEQUENCE</scope>
    <source>
        <strain evidence="1">20211129_DDA</strain>
        <tissue evidence="1">Liver</tissue>
    </source>
</reference>
<organism evidence="1 2">
    <name type="scientific">Pleurodeles waltl</name>
    <name type="common">Iberian ribbed newt</name>
    <dbReference type="NCBI Taxonomy" id="8319"/>
    <lineage>
        <taxon>Eukaryota</taxon>
        <taxon>Metazoa</taxon>
        <taxon>Chordata</taxon>
        <taxon>Craniata</taxon>
        <taxon>Vertebrata</taxon>
        <taxon>Euteleostomi</taxon>
        <taxon>Amphibia</taxon>
        <taxon>Batrachia</taxon>
        <taxon>Caudata</taxon>
        <taxon>Salamandroidea</taxon>
        <taxon>Salamandridae</taxon>
        <taxon>Pleurodelinae</taxon>
        <taxon>Pleurodeles</taxon>
    </lineage>
</organism>
<dbReference type="AlphaFoldDB" id="A0AAV7Q560"/>
<protein>
    <submittedName>
        <fullName evidence="1">Uncharacterized protein</fullName>
    </submittedName>
</protein>
<keyword evidence="2" id="KW-1185">Reference proteome</keyword>
<name>A0AAV7Q560_PLEWA</name>